<dbReference type="Pfam" id="PF00117">
    <property type="entry name" value="GATase"/>
    <property type="match status" value="1"/>
</dbReference>
<protein>
    <recommendedName>
        <fullName evidence="4">carbamoyl-phosphate synthase (glutamine-hydrolyzing)</fullName>
        <ecNumber evidence="4">6.3.5.5</ecNumber>
    </recommendedName>
    <alternativeName>
        <fullName evidence="10">Arginine-specific carbamoyl phosphate synthetase, glutamine chain</fullName>
    </alternativeName>
</protein>
<dbReference type="EC" id="6.3.5.5" evidence="4"/>
<evidence type="ECO:0000313" key="14">
    <source>
        <dbReference type="EMBL" id="VAX21382.1"/>
    </source>
</evidence>
<keyword evidence="9" id="KW-0665">Pyrimidine biosynthesis</keyword>
<gene>
    <name evidence="14" type="ORF">MNBD_NITROSPINAE04-1864</name>
</gene>
<dbReference type="SUPFAM" id="SSF52021">
    <property type="entry name" value="Carbamoyl phosphate synthetase, small subunit N-terminal domain"/>
    <property type="match status" value="1"/>
</dbReference>
<evidence type="ECO:0000256" key="10">
    <source>
        <dbReference type="ARBA" id="ARBA00044340"/>
    </source>
</evidence>
<dbReference type="CDD" id="cd01744">
    <property type="entry name" value="GATase1_CPSase"/>
    <property type="match status" value="1"/>
</dbReference>
<dbReference type="InterPro" id="IPR029062">
    <property type="entry name" value="Class_I_gatase-like"/>
</dbReference>
<evidence type="ECO:0000256" key="7">
    <source>
        <dbReference type="ARBA" id="ARBA00022840"/>
    </source>
</evidence>
<dbReference type="PROSITE" id="PS51273">
    <property type="entry name" value="GATASE_TYPE_1"/>
    <property type="match status" value="1"/>
</dbReference>
<evidence type="ECO:0000256" key="2">
    <source>
        <dbReference type="ARBA" id="ARBA00005077"/>
    </source>
</evidence>
<evidence type="ECO:0000256" key="1">
    <source>
        <dbReference type="ARBA" id="ARBA00004812"/>
    </source>
</evidence>
<comment type="pathway">
    <text evidence="1">Pyrimidine metabolism; UMP biosynthesis via de novo pathway; (S)-dihydroorotate from bicarbonate: step 1/3.</text>
</comment>
<dbReference type="GO" id="GO:0006207">
    <property type="term" value="P:'de novo' pyrimidine nucleobase biosynthetic process"/>
    <property type="evidence" value="ECO:0007669"/>
    <property type="project" value="InterPro"/>
</dbReference>
<dbReference type="PRINTS" id="PR00097">
    <property type="entry name" value="ANTSNTHASEII"/>
</dbReference>
<reference evidence="14" key="1">
    <citation type="submission" date="2018-06" db="EMBL/GenBank/DDBJ databases">
        <authorList>
            <person name="Zhirakovskaya E."/>
        </authorList>
    </citation>
    <scope>NUCLEOTIDE SEQUENCE</scope>
</reference>
<comment type="catalytic activity">
    <reaction evidence="11">
        <text>hydrogencarbonate + L-glutamine + 2 ATP + H2O = carbamoyl phosphate + L-glutamate + 2 ADP + phosphate + 2 H(+)</text>
        <dbReference type="Rhea" id="RHEA:18633"/>
        <dbReference type="ChEBI" id="CHEBI:15377"/>
        <dbReference type="ChEBI" id="CHEBI:15378"/>
        <dbReference type="ChEBI" id="CHEBI:17544"/>
        <dbReference type="ChEBI" id="CHEBI:29985"/>
        <dbReference type="ChEBI" id="CHEBI:30616"/>
        <dbReference type="ChEBI" id="CHEBI:43474"/>
        <dbReference type="ChEBI" id="CHEBI:58228"/>
        <dbReference type="ChEBI" id="CHEBI:58359"/>
        <dbReference type="ChEBI" id="CHEBI:456216"/>
        <dbReference type="EC" id="6.3.5.5"/>
    </reaction>
</comment>
<dbReference type="InterPro" id="IPR036480">
    <property type="entry name" value="CarbP_synth_ssu_N_sf"/>
</dbReference>
<comment type="catalytic activity">
    <reaction evidence="12">
        <text>L-glutamine + H2O = L-glutamate + NH4(+)</text>
        <dbReference type="Rhea" id="RHEA:15889"/>
        <dbReference type="ChEBI" id="CHEBI:15377"/>
        <dbReference type="ChEBI" id="CHEBI:28938"/>
        <dbReference type="ChEBI" id="CHEBI:29985"/>
        <dbReference type="ChEBI" id="CHEBI:58359"/>
    </reaction>
</comment>
<dbReference type="PANTHER" id="PTHR43418:SF7">
    <property type="entry name" value="CARBAMOYL-PHOSPHATE SYNTHASE SMALL CHAIN"/>
    <property type="match status" value="1"/>
</dbReference>
<dbReference type="InterPro" id="IPR017926">
    <property type="entry name" value="GATASE"/>
</dbReference>
<dbReference type="GO" id="GO:0004088">
    <property type="term" value="F:carbamoyl-phosphate synthase (glutamine-hydrolyzing) activity"/>
    <property type="evidence" value="ECO:0007669"/>
    <property type="project" value="UniProtKB-EC"/>
</dbReference>
<dbReference type="Pfam" id="PF00988">
    <property type="entry name" value="CPSase_sm_chain"/>
    <property type="match status" value="1"/>
</dbReference>
<keyword evidence="6" id="KW-0547">Nucleotide-binding</keyword>
<dbReference type="PRINTS" id="PR00096">
    <property type="entry name" value="GATASE"/>
</dbReference>
<dbReference type="GO" id="GO:0005524">
    <property type="term" value="F:ATP binding"/>
    <property type="evidence" value="ECO:0007669"/>
    <property type="project" value="UniProtKB-KW"/>
</dbReference>
<feature type="domain" description="Carbamoyl-phosphate synthase small subunit N-terminal" evidence="13">
    <location>
        <begin position="2"/>
        <end position="132"/>
    </location>
</feature>
<dbReference type="PRINTS" id="PR00099">
    <property type="entry name" value="CPSGATASE"/>
</dbReference>
<dbReference type="FunFam" id="3.50.30.20:FF:000001">
    <property type="entry name" value="Carbamoyl-phosphate synthase small chain"/>
    <property type="match status" value="1"/>
</dbReference>
<dbReference type="NCBIfam" id="NF009475">
    <property type="entry name" value="PRK12838.1"/>
    <property type="match status" value="1"/>
</dbReference>
<dbReference type="Gene3D" id="3.40.50.880">
    <property type="match status" value="1"/>
</dbReference>
<evidence type="ECO:0000256" key="6">
    <source>
        <dbReference type="ARBA" id="ARBA00022741"/>
    </source>
</evidence>
<evidence type="ECO:0000256" key="8">
    <source>
        <dbReference type="ARBA" id="ARBA00022962"/>
    </source>
</evidence>
<evidence type="ECO:0000256" key="3">
    <source>
        <dbReference type="ARBA" id="ARBA00007800"/>
    </source>
</evidence>
<dbReference type="SMART" id="SM01097">
    <property type="entry name" value="CPSase_sm_chain"/>
    <property type="match status" value="1"/>
</dbReference>
<dbReference type="InterPro" id="IPR035686">
    <property type="entry name" value="CPSase_GATase1"/>
</dbReference>
<proteinExistence type="inferred from homology"/>
<comment type="pathway">
    <text evidence="2">Amino-acid biosynthesis; L-arginine biosynthesis; carbamoyl phosphate from bicarbonate: step 1/1.</text>
</comment>
<evidence type="ECO:0000256" key="4">
    <source>
        <dbReference type="ARBA" id="ARBA00012738"/>
    </source>
</evidence>
<name>A0A3B1BZY2_9ZZZZ</name>
<dbReference type="InterPro" id="IPR050472">
    <property type="entry name" value="Anth_synth/Amidotransfase"/>
</dbReference>
<sequence>MTTCYLVMADGRVFKGKPLGAVGETSGEVVFNTSMAGYQEILTDPSYKGQIITMTNPLIGNYGVNDEDVESRSVFAEGFIVKEESAIASNWRKNGSLGDYLRDKNIVGIQGIDTRALTRHIRKHGAMPGIISSVSDDVEDLKSRAAKLYGTDGIDLVAEVTCDSPYKWNEGLWELGKGFKPADAKPKFKVVAIDLGIKRNIARHLVNIGCEVDVVPAGASAEEILSKKPDGIFLSNGPGDPAAASYVAETIAKLVGQKPIFGICLGHQMLSLALGAKTYKLKFGHHGGNQPVMDLKTGKVEITAQNHNYAVDTDTLPDHVEVTHINLNDKTVEGIKSNKMKLFSVQYHPEASPGPHEAEYLFGRFAELMGGSC</sequence>
<keyword evidence="8" id="KW-0315">Glutamine amidotransferase</keyword>
<evidence type="ECO:0000256" key="9">
    <source>
        <dbReference type="ARBA" id="ARBA00022975"/>
    </source>
</evidence>
<accession>A0A3B1BZY2</accession>
<dbReference type="SUPFAM" id="SSF52317">
    <property type="entry name" value="Class I glutamine amidotransferase-like"/>
    <property type="match status" value="1"/>
</dbReference>
<evidence type="ECO:0000256" key="5">
    <source>
        <dbReference type="ARBA" id="ARBA00022598"/>
    </source>
</evidence>
<dbReference type="GO" id="GO:0006221">
    <property type="term" value="P:pyrimidine nucleotide biosynthetic process"/>
    <property type="evidence" value="ECO:0007669"/>
    <property type="project" value="UniProtKB-KW"/>
</dbReference>
<dbReference type="InterPro" id="IPR002474">
    <property type="entry name" value="CarbamoylP_synth_ssu_N"/>
</dbReference>
<dbReference type="InterPro" id="IPR006274">
    <property type="entry name" value="CarbamoylP_synth_ssu"/>
</dbReference>
<evidence type="ECO:0000256" key="12">
    <source>
        <dbReference type="ARBA" id="ARBA00049285"/>
    </source>
</evidence>
<dbReference type="PANTHER" id="PTHR43418">
    <property type="entry name" value="MULTIFUNCTIONAL TRYPTOPHAN BIOSYNTHESIS PROTEIN-RELATED"/>
    <property type="match status" value="1"/>
</dbReference>
<keyword evidence="7" id="KW-0067">ATP-binding</keyword>
<dbReference type="AlphaFoldDB" id="A0A3B1BZY2"/>
<dbReference type="GO" id="GO:0004359">
    <property type="term" value="F:glutaminase activity"/>
    <property type="evidence" value="ECO:0007669"/>
    <property type="project" value="RHEA"/>
</dbReference>
<organism evidence="14">
    <name type="scientific">hydrothermal vent metagenome</name>
    <dbReference type="NCBI Taxonomy" id="652676"/>
    <lineage>
        <taxon>unclassified sequences</taxon>
        <taxon>metagenomes</taxon>
        <taxon>ecological metagenomes</taxon>
    </lineage>
</organism>
<dbReference type="EMBL" id="UOGA01000200">
    <property type="protein sequence ID" value="VAX21382.1"/>
    <property type="molecule type" value="Genomic_DNA"/>
</dbReference>
<dbReference type="Gene3D" id="3.50.30.20">
    <property type="entry name" value="Carbamoyl-phosphate synthase small subunit, N-terminal domain"/>
    <property type="match status" value="1"/>
</dbReference>
<dbReference type="GO" id="GO:0006541">
    <property type="term" value="P:glutamine metabolic process"/>
    <property type="evidence" value="ECO:0007669"/>
    <property type="project" value="InterPro"/>
</dbReference>
<keyword evidence="5 14" id="KW-0436">Ligase</keyword>
<comment type="similarity">
    <text evidence="3">Belongs to the CarA family.</text>
</comment>
<dbReference type="HAMAP" id="MF_01209">
    <property type="entry name" value="CPSase_S_chain"/>
    <property type="match status" value="1"/>
</dbReference>
<evidence type="ECO:0000256" key="11">
    <source>
        <dbReference type="ARBA" id="ARBA00048816"/>
    </source>
</evidence>
<evidence type="ECO:0000259" key="13">
    <source>
        <dbReference type="SMART" id="SM01097"/>
    </source>
</evidence>
<dbReference type="NCBIfam" id="TIGR01368">
    <property type="entry name" value="CPSaseIIsmall"/>
    <property type="match status" value="1"/>
</dbReference>